<sequence length="397" mass="45186">MDSNFRVDSVNIHDTKKCSQATLSYIKNKFKNCQCIADISACSSYIQNNFKCAGIFDNIKTVLDYRDGKYGIDLYAKETGSLKAEGKTSVAQSGASTASVILGYSNLFGNGESISIKMEKSTDKSMGSSLFYTIPMNFEANKRISMHATNQKNHYHDKIIEKVKRFGISFQNTFVRCLHSSTLDTIIREYEKETDTKHNCKILLKNDTIFNIILNNESFGNTFSLRWNNELSRSLFTNHYEFKIDGGFQFLRNIGKYLNVETYGGTGLLFTRNFDLTDVYFADKFNFNNPLVVRGLNPLLYTGNFYYNLNTHVYSKIPFLSRYMSSITDKLRLQMFVNLGDVMDIKNDQPNCKVSYGAGLLVKFSPTIRVELNYIIPKKGSSTSIKRGVQFSIGCIY</sequence>
<keyword evidence="2" id="KW-0472">Membrane</keyword>
<dbReference type="AlphaFoldDB" id="A0A177BAA3"/>
<evidence type="ECO:0000259" key="3">
    <source>
        <dbReference type="Pfam" id="PF01103"/>
    </source>
</evidence>
<evidence type="ECO:0000256" key="2">
    <source>
        <dbReference type="ARBA" id="ARBA00023136"/>
    </source>
</evidence>
<dbReference type="GO" id="GO:0019867">
    <property type="term" value="C:outer membrane"/>
    <property type="evidence" value="ECO:0007669"/>
    <property type="project" value="InterPro"/>
</dbReference>
<keyword evidence="5" id="KW-1185">Reference proteome</keyword>
<dbReference type="Pfam" id="PF01103">
    <property type="entry name" value="Omp85"/>
    <property type="match status" value="1"/>
</dbReference>
<feature type="domain" description="Bacterial surface antigen (D15)" evidence="3">
    <location>
        <begin position="106"/>
        <end position="394"/>
    </location>
</feature>
<evidence type="ECO:0000256" key="1">
    <source>
        <dbReference type="ARBA" id="ARBA00004370"/>
    </source>
</evidence>
<protein>
    <submittedName>
        <fullName evidence="4">Sorting and assembly machinery component 50</fullName>
    </submittedName>
</protein>
<dbReference type="InterPro" id="IPR000184">
    <property type="entry name" value="Bac_surfAg_D15"/>
</dbReference>
<dbReference type="EMBL" id="LWCA01000132">
    <property type="protein sequence ID" value="OAF70573.1"/>
    <property type="molecule type" value="Genomic_DNA"/>
</dbReference>
<reference evidence="4 5" key="1">
    <citation type="submission" date="2016-04" db="EMBL/GenBank/DDBJ databases">
        <title>The genome of Intoshia linei affirms orthonectids as highly simplified spiralians.</title>
        <authorList>
            <person name="Mikhailov K.V."/>
            <person name="Slusarev G.S."/>
            <person name="Nikitin M.A."/>
            <person name="Logacheva M.D."/>
            <person name="Penin A."/>
            <person name="Aleoshin V."/>
            <person name="Panchin Y.V."/>
        </authorList>
    </citation>
    <scope>NUCLEOTIDE SEQUENCE [LARGE SCALE GENOMIC DNA]</scope>
    <source>
        <strain evidence="4">Intl2013</strain>
        <tissue evidence="4">Whole animal</tissue>
    </source>
</reference>
<gene>
    <name evidence="4" type="ORF">A3Q56_01620</name>
</gene>
<evidence type="ECO:0000313" key="4">
    <source>
        <dbReference type="EMBL" id="OAF70573.1"/>
    </source>
</evidence>
<name>A0A177BAA3_9BILA</name>
<dbReference type="Gene3D" id="2.40.160.50">
    <property type="entry name" value="membrane protein fhac: a member of the omp85/tpsb transporter family"/>
    <property type="match status" value="1"/>
</dbReference>
<comment type="subcellular location">
    <subcellularLocation>
        <location evidence="1">Membrane</location>
    </subcellularLocation>
</comment>
<organism evidence="4 5">
    <name type="scientific">Intoshia linei</name>
    <dbReference type="NCBI Taxonomy" id="1819745"/>
    <lineage>
        <taxon>Eukaryota</taxon>
        <taxon>Metazoa</taxon>
        <taxon>Spiralia</taxon>
        <taxon>Lophotrochozoa</taxon>
        <taxon>Mesozoa</taxon>
        <taxon>Orthonectida</taxon>
        <taxon>Rhopaluridae</taxon>
        <taxon>Intoshia</taxon>
    </lineage>
</organism>
<dbReference type="Proteomes" id="UP000078046">
    <property type="component" value="Unassembled WGS sequence"/>
</dbReference>
<proteinExistence type="predicted"/>
<accession>A0A177BAA3</accession>
<evidence type="ECO:0000313" key="5">
    <source>
        <dbReference type="Proteomes" id="UP000078046"/>
    </source>
</evidence>
<comment type="caution">
    <text evidence="4">The sequence shown here is derived from an EMBL/GenBank/DDBJ whole genome shotgun (WGS) entry which is preliminary data.</text>
</comment>